<dbReference type="InterPro" id="IPR013655">
    <property type="entry name" value="PAS_fold_3"/>
</dbReference>
<sequence length="1170" mass="130852">MYAPVNAQFRDYLQLLLQHYPESWDFIRAMAPAGAWLLSNNSPIEKAVVEPRFFELLPTESEAAGGSLSQLFTPKSWGRLLNALSSEGPALLILQLQAQMQPLPFLQCAIRHLPPSPSCKGGTIIGFSQQPKGLFEPVKAPFPIVRGEKGAYTAIFSLEGGLLHYNRAFEARFLQSATDWKGAAGLLPGLKEACAAAAASANGKLETALSCRAVSGEAVWVQWSFELMQQEEGRAVVAGLGYEGPRPGPIYENYTALINSLSDALLTTDLHGRIIFAATGWERLSGYAQAAATGTYIGSFCHPSEKDAFHYFLAAIRRHTRPLRQEHQLRLANGNWAWVETQGTFDIQNGRIILSIRSVHDRKQAEQKLQEANLLLEKAQQQAKIGGWRLGLGHGEVIWTEEVYRIHEVGFDFKPDLSKGLLFYHPMNRAELAEALDKAQHQGASFDLTLRFKGLKQTPKWVRLTGEPEWEGGKIIAINGLIQDITREHNALLELKRHRAQLENITSNIPGVVLQIRFAADGSASMPYLSEGAERLWGYTSQQLSTLPMELEQVIHPEDRAPLRQSFLASAKDLSPWSFEWRIVNAKGHTCWLSGKGAPKPTADGGITWDSIVWDITHRKKAEEEAIKQAAMQRILMQMASEYINIPADQVKEAIQQSLREIGSFVGADRAYLFEYDFAHQTTSCIFEWCATKVSSEIANLQQIPFEGIEPIVAHHQRGESFVLENVAELSYPVMKNHLQLQGIKSLQTVPMLHNGECLGFVGFDYVQKSYSGNEHEQQLLLLFAQMVVNIRLRAQAQAQVEESQELLQKLTANVPGAIYQLDRAADGQYSLPFISAGIQSLTAYSPEQIQKDAYLAASIVHPKHLQRLASMVKSSALRLSPLETSFRSVQPDGSERWLYTIATPERSTDGTTSWFGIIQDITEQKKLEEVRKFAQQMEAKNKEMEQFTYVASHDLQEPLRTIRSFAGLLAQRYKGQLDENADQFLHFITDAAGRMSNLIKGLLEYSQIGQKKKREEVDLEEVLQSILADFSTLIQEEQATVLAHGRLPVLAGYRTELQGLMQNLLNNAIKFHRPGIPPIVEIQAYREEGQWVLSFKDNGIGIPADQQAKVFHLFQRLNPREAYEGTGIGLAHCQKIAELHGGRIWITSEEGKGSTFFVSLREAHGPTLY</sequence>
<dbReference type="InterPro" id="IPR003594">
    <property type="entry name" value="HATPase_dom"/>
</dbReference>
<dbReference type="InterPro" id="IPR001610">
    <property type="entry name" value="PAC"/>
</dbReference>
<dbReference type="SUPFAM" id="SSF55874">
    <property type="entry name" value="ATPase domain of HSP90 chaperone/DNA topoisomerase II/histidine kinase"/>
    <property type="match status" value="1"/>
</dbReference>
<dbReference type="InterPro" id="IPR035965">
    <property type="entry name" value="PAS-like_dom_sf"/>
</dbReference>
<dbReference type="RefSeq" id="WP_147169322.1">
    <property type="nucleotide sequence ID" value="NZ_VOOR01000065.1"/>
</dbReference>
<dbReference type="SMART" id="SM00388">
    <property type="entry name" value="HisKA"/>
    <property type="match status" value="1"/>
</dbReference>
<dbReference type="InterPro" id="IPR003661">
    <property type="entry name" value="HisK_dim/P_dom"/>
</dbReference>
<dbReference type="SUPFAM" id="SSF55785">
    <property type="entry name" value="PYP-like sensor domain (PAS domain)"/>
    <property type="match status" value="4"/>
</dbReference>
<dbReference type="FunFam" id="3.30.565.10:FF:000006">
    <property type="entry name" value="Sensor histidine kinase WalK"/>
    <property type="match status" value="1"/>
</dbReference>
<feature type="domain" description="PAS" evidence="7">
    <location>
        <begin position="250"/>
        <end position="307"/>
    </location>
</feature>
<evidence type="ECO:0000256" key="3">
    <source>
        <dbReference type="ARBA" id="ARBA00022553"/>
    </source>
</evidence>
<comment type="catalytic activity">
    <reaction evidence="1">
        <text>ATP + protein L-histidine = ADP + protein N-phospho-L-histidine.</text>
        <dbReference type="EC" id="2.7.13.3"/>
    </reaction>
</comment>
<dbReference type="SUPFAM" id="SSF47384">
    <property type="entry name" value="Homodimeric domain of signal transducing histidine kinase"/>
    <property type="match status" value="1"/>
</dbReference>
<name>A0A5C6RHG6_9BACT</name>
<feature type="domain" description="Histidine kinase" evidence="6">
    <location>
        <begin position="951"/>
        <end position="1165"/>
    </location>
</feature>
<dbReference type="InterPro" id="IPR052162">
    <property type="entry name" value="Sensor_kinase/Photoreceptor"/>
</dbReference>
<gene>
    <name evidence="9" type="ORF">FRY97_19665</name>
</gene>
<dbReference type="SMART" id="SM00387">
    <property type="entry name" value="HATPase_c"/>
    <property type="match status" value="1"/>
</dbReference>
<dbReference type="GO" id="GO:0000155">
    <property type="term" value="F:phosphorelay sensor kinase activity"/>
    <property type="evidence" value="ECO:0007669"/>
    <property type="project" value="InterPro"/>
</dbReference>
<dbReference type="Gene3D" id="3.30.450.20">
    <property type="entry name" value="PAS domain"/>
    <property type="match status" value="4"/>
</dbReference>
<dbReference type="InterPro" id="IPR004358">
    <property type="entry name" value="Sig_transdc_His_kin-like_C"/>
</dbReference>
<dbReference type="InterPro" id="IPR036097">
    <property type="entry name" value="HisK_dim/P_sf"/>
</dbReference>
<dbReference type="PROSITE" id="PS50113">
    <property type="entry name" value="PAC"/>
    <property type="match status" value="1"/>
</dbReference>
<protein>
    <recommendedName>
        <fullName evidence="2">histidine kinase</fullName>
        <ecNumber evidence="2">2.7.13.3</ecNumber>
    </recommendedName>
</protein>
<proteinExistence type="predicted"/>
<dbReference type="SUPFAM" id="SSF55781">
    <property type="entry name" value="GAF domain-like"/>
    <property type="match status" value="1"/>
</dbReference>
<dbReference type="OrthoDB" id="9124519at2"/>
<evidence type="ECO:0000256" key="1">
    <source>
        <dbReference type="ARBA" id="ARBA00000085"/>
    </source>
</evidence>
<evidence type="ECO:0000256" key="5">
    <source>
        <dbReference type="ARBA" id="ARBA00022777"/>
    </source>
</evidence>
<dbReference type="Pfam" id="PF08447">
    <property type="entry name" value="PAS_3"/>
    <property type="match status" value="3"/>
</dbReference>
<evidence type="ECO:0000259" key="6">
    <source>
        <dbReference type="PROSITE" id="PS50109"/>
    </source>
</evidence>
<dbReference type="CDD" id="cd00130">
    <property type="entry name" value="PAS"/>
    <property type="match status" value="3"/>
</dbReference>
<organism evidence="9 10">
    <name type="scientific">Phaeodactylibacter luteus</name>
    <dbReference type="NCBI Taxonomy" id="1564516"/>
    <lineage>
        <taxon>Bacteria</taxon>
        <taxon>Pseudomonadati</taxon>
        <taxon>Bacteroidota</taxon>
        <taxon>Saprospiria</taxon>
        <taxon>Saprospirales</taxon>
        <taxon>Haliscomenobacteraceae</taxon>
        <taxon>Phaeodactylibacter</taxon>
    </lineage>
</organism>
<dbReference type="PRINTS" id="PR00344">
    <property type="entry name" value="BCTRLSENSOR"/>
</dbReference>
<evidence type="ECO:0000256" key="2">
    <source>
        <dbReference type="ARBA" id="ARBA00012438"/>
    </source>
</evidence>
<dbReference type="Gene3D" id="3.30.565.10">
    <property type="entry name" value="Histidine kinase-like ATPase, C-terminal domain"/>
    <property type="match status" value="1"/>
</dbReference>
<dbReference type="NCBIfam" id="TIGR00229">
    <property type="entry name" value="sensory_box"/>
    <property type="match status" value="3"/>
</dbReference>
<dbReference type="CDD" id="cd00082">
    <property type="entry name" value="HisKA"/>
    <property type="match status" value="1"/>
</dbReference>
<dbReference type="Pfam" id="PF01590">
    <property type="entry name" value="GAF"/>
    <property type="match status" value="1"/>
</dbReference>
<dbReference type="InterPro" id="IPR029016">
    <property type="entry name" value="GAF-like_dom_sf"/>
</dbReference>
<dbReference type="PROSITE" id="PS50109">
    <property type="entry name" value="HIS_KIN"/>
    <property type="match status" value="1"/>
</dbReference>
<dbReference type="AlphaFoldDB" id="A0A5C6RHG6"/>
<dbReference type="PANTHER" id="PTHR43304:SF1">
    <property type="entry name" value="PAC DOMAIN-CONTAINING PROTEIN"/>
    <property type="match status" value="1"/>
</dbReference>
<evidence type="ECO:0000256" key="4">
    <source>
        <dbReference type="ARBA" id="ARBA00022679"/>
    </source>
</evidence>
<reference evidence="9 10" key="1">
    <citation type="submission" date="2019-08" db="EMBL/GenBank/DDBJ databases">
        <title>Genome of Phaeodactylibacter luteus.</title>
        <authorList>
            <person name="Bowman J.P."/>
        </authorList>
    </citation>
    <scope>NUCLEOTIDE SEQUENCE [LARGE SCALE GENOMIC DNA]</scope>
    <source>
        <strain evidence="9 10">KCTC 42180</strain>
    </source>
</reference>
<dbReference type="Gene3D" id="1.10.287.130">
    <property type="match status" value="1"/>
</dbReference>
<keyword evidence="4" id="KW-0808">Transferase</keyword>
<comment type="caution">
    <text evidence="9">The sequence shown here is derived from an EMBL/GenBank/DDBJ whole genome shotgun (WGS) entry which is preliminary data.</text>
</comment>
<keyword evidence="3" id="KW-0597">Phosphoprotein</keyword>
<dbReference type="PANTHER" id="PTHR43304">
    <property type="entry name" value="PHYTOCHROME-LIKE PROTEIN CPH1"/>
    <property type="match status" value="1"/>
</dbReference>
<dbReference type="Pfam" id="PF00512">
    <property type="entry name" value="HisKA"/>
    <property type="match status" value="1"/>
</dbReference>
<dbReference type="InterPro" id="IPR003018">
    <property type="entry name" value="GAF"/>
</dbReference>
<dbReference type="InterPro" id="IPR005467">
    <property type="entry name" value="His_kinase_dom"/>
</dbReference>
<dbReference type="EMBL" id="VOOR01000065">
    <property type="protein sequence ID" value="TXB61325.1"/>
    <property type="molecule type" value="Genomic_DNA"/>
</dbReference>
<dbReference type="Proteomes" id="UP000321580">
    <property type="component" value="Unassembled WGS sequence"/>
</dbReference>
<accession>A0A5C6RHG6</accession>
<evidence type="ECO:0000313" key="10">
    <source>
        <dbReference type="Proteomes" id="UP000321580"/>
    </source>
</evidence>
<dbReference type="EC" id="2.7.13.3" evidence="2"/>
<dbReference type="Pfam" id="PF02518">
    <property type="entry name" value="HATPase_c"/>
    <property type="match status" value="1"/>
</dbReference>
<evidence type="ECO:0000313" key="9">
    <source>
        <dbReference type="EMBL" id="TXB61325.1"/>
    </source>
</evidence>
<evidence type="ECO:0000259" key="7">
    <source>
        <dbReference type="PROSITE" id="PS50112"/>
    </source>
</evidence>
<feature type="domain" description="PAS" evidence="7">
    <location>
        <begin position="518"/>
        <end position="575"/>
    </location>
</feature>
<dbReference type="SMART" id="SM00091">
    <property type="entry name" value="PAS"/>
    <property type="match status" value="3"/>
</dbReference>
<dbReference type="InterPro" id="IPR000700">
    <property type="entry name" value="PAS-assoc_C"/>
</dbReference>
<dbReference type="InterPro" id="IPR036890">
    <property type="entry name" value="HATPase_C_sf"/>
</dbReference>
<dbReference type="SMART" id="SM00086">
    <property type="entry name" value="PAC"/>
    <property type="match status" value="4"/>
</dbReference>
<dbReference type="SMART" id="SM00065">
    <property type="entry name" value="GAF"/>
    <property type="match status" value="1"/>
</dbReference>
<feature type="domain" description="PAC" evidence="8">
    <location>
        <begin position="883"/>
        <end position="934"/>
    </location>
</feature>
<dbReference type="InterPro" id="IPR000014">
    <property type="entry name" value="PAS"/>
</dbReference>
<evidence type="ECO:0000259" key="8">
    <source>
        <dbReference type="PROSITE" id="PS50113"/>
    </source>
</evidence>
<dbReference type="PROSITE" id="PS50112">
    <property type="entry name" value="PAS"/>
    <property type="match status" value="2"/>
</dbReference>
<keyword evidence="5" id="KW-0418">Kinase</keyword>
<keyword evidence="10" id="KW-1185">Reference proteome</keyword>
<dbReference type="Gene3D" id="3.30.450.40">
    <property type="match status" value="1"/>
</dbReference>